<dbReference type="InterPro" id="IPR036291">
    <property type="entry name" value="NAD(P)-bd_dom_sf"/>
</dbReference>
<dbReference type="SUPFAM" id="SSF51735">
    <property type="entry name" value="NAD(P)-binding Rossmann-fold domains"/>
    <property type="match status" value="1"/>
</dbReference>
<dbReference type="PANTHER" id="PTHR10366:SF564">
    <property type="entry name" value="STEROL-4-ALPHA-CARBOXYLATE 3-DEHYDROGENASE, DECARBOXYLATING"/>
    <property type="match status" value="1"/>
</dbReference>
<keyword evidence="5" id="KW-1185">Reference proteome</keyword>
<name>A0A166FQX9_9AGAM</name>
<dbReference type="GO" id="GO:0016616">
    <property type="term" value="F:oxidoreductase activity, acting on the CH-OH group of donors, NAD or NADP as acceptor"/>
    <property type="evidence" value="ECO:0007669"/>
    <property type="project" value="TreeGrafter"/>
</dbReference>
<dbReference type="GO" id="GO:0032259">
    <property type="term" value="P:methylation"/>
    <property type="evidence" value="ECO:0007669"/>
    <property type="project" value="InterPro"/>
</dbReference>
<dbReference type="Proteomes" id="UP000076532">
    <property type="component" value="Unassembled WGS sequence"/>
</dbReference>
<dbReference type="InterPro" id="IPR002052">
    <property type="entry name" value="DNA_methylase_N6_adenine_CS"/>
</dbReference>
<keyword evidence="1" id="KW-0560">Oxidoreductase</keyword>
<comment type="similarity">
    <text evidence="2">Belongs to the NAD(P)-dependent epimerase/dehydratase family. Dihydroflavonol-4-reductase subfamily.</text>
</comment>
<dbReference type="CDD" id="cd05227">
    <property type="entry name" value="AR_SDR_e"/>
    <property type="match status" value="1"/>
</dbReference>
<dbReference type="GO" id="GO:0003676">
    <property type="term" value="F:nucleic acid binding"/>
    <property type="evidence" value="ECO:0007669"/>
    <property type="project" value="InterPro"/>
</dbReference>
<dbReference type="EMBL" id="KV417586">
    <property type="protein sequence ID" value="KZP17065.1"/>
    <property type="molecule type" value="Genomic_DNA"/>
</dbReference>
<dbReference type="OrthoDB" id="2735536at2759"/>
<evidence type="ECO:0000259" key="3">
    <source>
        <dbReference type="Pfam" id="PF01370"/>
    </source>
</evidence>
<evidence type="ECO:0000256" key="1">
    <source>
        <dbReference type="ARBA" id="ARBA00023002"/>
    </source>
</evidence>
<accession>A0A166FQX9</accession>
<dbReference type="GO" id="GO:0008168">
    <property type="term" value="F:methyltransferase activity"/>
    <property type="evidence" value="ECO:0007669"/>
    <property type="project" value="InterPro"/>
</dbReference>
<dbReference type="PROSITE" id="PS00092">
    <property type="entry name" value="N6_MTASE"/>
    <property type="match status" value="1"/>
</dbReference>
<sequence>MYSLHPKNPYKVLNKSSRGYIRERCQRWAIKEKEELAEEVEEKEKSWMRSSFLPSCFNHYNQHLKMPNLQPPAKVLVSGANGFVAIWVVRTLLEKGYAVRGTVRSANKGNHLKEIFAEYGDNLEVLVVEDITKEGAFDAAVKGVDTIEHTASPFHMNAVDPEELIQPAVKGTVGMLKSAFKYGSSVKRIVVTSSCAAVYEDFPDARVFSELDWNEQAIKEVQEKGKDALPGNKYRSSKTLAEKAAWAFVKDNKPKWDLVVLNPPYVFGPPIHAVSAPSDLNTSVADWYQTVLTPNAAPEKLKTGNCWIDVRDLALAHVRAVEREEAGGERIVISQGSFPSVNAVNALPKSALFGVANQTIPRGDPAFVEPTPHIAYNTSKAARVLGMGAKLPGQGINGNFVVLKGLGECAQGMVEEFGRRGW</sequence>
<dbReference type="InterPro" id="IPR050425">
    <property type="entry name" value="NAD(P)_dehydrat-like"/>
</dbReference>
<protein>
    <submittedName>
        <fullName evidence="4">NAD(P)-binding protein</fullName>
    </submittedName>
</protein>
<dbReference type="STRING" id="436010.A0A166FQX9"/>
<evidence type="ECO:0000256" key="2">
    <source>
        <dbReference type="ARBA" id="ARBA00023445"/>
    </source>
</evidence>
<reference evidence="4 5" key="1">
    <citation type="journal article" date="2016" name="Mol. Biol. Evol.">
        <title>Comparative Genomics of Early-Diverging Mushroom-Forming Fungi Provides Insights into the Origins of Lignocellulose Decay Capabilities.</title>
        <authorList>
            <person name="Nagy L.G."/>
            <person name="Riley R."/>
            <person name="Tritt A."/>
            <person name="Adam C."/>
            <person name="Daum C."/>
            <person name="Floudas D."/>
            <person name="Sun H."/>
            <person name="Yadav J.S."/>
            <person name="Pangilinan J."/>
            <person name="Larsson K.H."/>
            <person name="Matsuura K."/>
            <person name="Barry K."/>
            <person name="Labutti K."/>
            <person name="Kuo R."/>
            <person name="Ohm R.A."/>
            <person name="Bhattacharya S.S."/>
            <person name="Shirouzu T."/>
            <person name="Yoshinaga Y."/>
            <person name="Martin F.M."/>
            <person name="Grigoriev I.V."/>
            <person name="Hibbett D.S."/>
        </authorList>
    </citation>
    <scope>NUCLEOTIDE SEQUENCE [LARGE SCALE GENOMIC DNA]</scope>
    <source>
        <strain evidence="4 5">CBS 109695</strain>
    </source>
</reference>
<organism evidence="4 5">
    <name type="scientific">Athelia psychrophila</name>
    <dbReference type="NCBI Taxonomy" id="1759441"/>
    <lineage>
        <taxon>Eukaryota</taxon>
        <taxon>Fungi</taxon>
        <taxon>Dikarya</taxon>
        <taxon>Basidiomycota</taxon>
        <taxon>Agaricomycotina</taxon>
        <taxon>Agaricomycetes</taxon>
        <taxon>Agaricomycetidae</taxon>
        <taxon>Atheliales</taxon>
        <taxon>Atheliaceae</taxon>
        <taxon>Athelia</taxon>
    </lineage>
</organism>
<dbReference type="AlphaFoldDB" id="A0A166FQX9"/>
<feature type="domain" description="NAD-dependent epimerase/dehydratase" evidence="3">
    <location>
        <begin position="75"/>
        <end position="333"/>
    </location>
</feature>
<evidence type="ECO:0000313" key="5">
    <source>
        <dbReference type="Proteomes" id="UP000076532"/>
    </source>
</evidence>
<dbReference type="Pfam" id="PF01370">
    <property type="entry name" value="Epimerase"/>
    <property type="match status" value="1"/>
</dbReference>
<gene>
    <name evidence="4" type="ORF">FIBSPDRAFT_934188</name>
</gene>
<dbReference type="PANTHER" id="PTHR10366">
    <property type="entry name" value="NAD DEPENDENT EPIMERASE/DEHYDRATASE"/>
    <property type="match status" value="1"/>
</dbReference>
<dbReference type="Gene3D" id="3.40.50.720">
    <property type="entry name" value="NAD(P)-binding Rossmann-like Domain"/>
    <property type="match status" value="1"/>
</dbReference>
<evidence type="ECO:0000313" key="4">
    <source>
        <dbReference type="EMBL" id="KZP17065.1"/>
    </source>
</evidence>
<proteinExistence type="inferred from homology"/>
<dbReference type="InterPro" id="IPR001509">
    <property type="entry name" value="Epimerase_deHydtase"/>
</dbReference>